<dbReference type="Pfam" id="PF03441">
    <property type="entry name" value="FAD_binding_7"/>
    <property type="match status" value="1"/>
</dbReference>
<dbReference type="EMBL" id="AP022587">
    <property type="protein sequence ID" value="BBY21731.1"/>
    <property type="molecule type" value="Genomic_DNA"/>
</dbReference>
<reference evidence="7 8" key="1">
    <citation type="journal article" date="2019" name="Emerg. Microbes Infect.">
        <title>Comprehensive subspecies identification of 175 nontuberculous mycobacteria species based on 7547 genomic profiles.</title>
        <authorList>
            <person name="Matsumoto Y."/>
            <person name="Kinjo T."/>
            <person name="Motooka D."/>
            <person name="Nabeya D."/>
            <person name="Jung N."/>
            <person name="Uechi K."/>
            <person name="Horii T."/>
            <person name="Iida T."/>
            <person name="Fujita J."/>
            <person name="Nakamura S."/>
        </authorList>
    </citation>
    <scope>NUCLEOTIDE SEQUENCE [LARGE SCALE GENOMIC DNA]</scope>
    <source>
        <strain evidence="7 8">JCM 17783</strain>
    </source>
</reference>
<dbReference type="InterPro" id="IPR006050">
    <property type="entry name" value="DNA_photolyase_N"/>
</dbReference>
<dbReference type="SUPFAM" id="SSF48173">
    <property type="entry name" value="Cryptochrome/photolyase FAD-binding domain"/>
    <property type="match status" value="1"/>
</dbReference>
<dbReference type="AlphaFoldDB" id="A0A7I7Q6I3"/>
<keyword evidence="3 5" id="KW-0157">Chromophore</keyword>
<evidence type="ECO:0000256" key="4">
    <source>
        <dbReference type="PIRSR" id="PIRSR602081-1"/>
    </source>
</evidence>
<sequence length="443" mass="49972">MPALLWFRRDLRLHDHPALLAAAESGDVLACFVLDPRLEKSSGRRRLQFLGDSLRQLRDDLDGRLLVTRGHAEELIPRIADKFDAAAVHISEDFTPYGKRRDEKVRAALGSVPLVATGSPYLVTPGRVTKDDGEPYKVFTPFLRKWRKAGWRKPAQSSADSARWLDPAGVVKQCTLPDPGTELGFDAGEAAALSQWKQFADGGLARYAQERDRPDLPGTSRMSAHLKLGTIHPRTMVAAMNLRQQGAQTYLRELAFRDFYAGVLHHWPHSVWRNWNSDFDGIETDTGADACRRFEAWKAGETGFPIVDAGMRQLRETGFMHNRVRMIVASFLVKDLHLPWQWGAEWFLDQLTDGDMASNQHGWQWCAGCGTDAAPYFRVFNPTTQGQKFDPAGDYIRRWIPELSAAEDVHLRKGARPQGYPAPIVDHKAERSEALRRYQSITS</sequence>
<feature type="binding site" evidence="4">
    <location>
        <begin position="353"/>
        <end position="355"/>
    </location>
    <ligand>
        <name>FAD</name>
        <dbReference type="ChEBI" id="CHEBI:57692"/>
    </ligand>
</feature>
<evidence type="ECO:0000256" key="2">
    <source>
        <dbReference type="ARBA" id="ARBA00022827"/>
    </source>
</evidence>
<dbReference type="InterPro" id="IPR014729">
    <property type="entry name" value="Rossmann-like_a/b/a_fold"/>
</dbReference>
<dbReference type="PANTHER" id="PTHR11455">
    <property type="entry name" value="CRYPTOCHROME"/>
    <property type="match status" value="1"/>
</dbReference>
<dbReference type="InterPro" id="IPR036134">
    <property type="entry name" value="Crypto/Photolyase_FAD-like_sf"/>
</dbReference>
<dbReference type="GO" id="GO:0071949">
    <property type="term" value="F:FAD binding"/>
    <property type="evidence" value="ECO:0007669"/>
    <property type="project" value="TreeGrafter"/>
</dbReference>
<keyword evidence="8" id="KW-1185">Reference proteome</keyword>
<dbReference type="Gene3D" id="1.25.40.80">
    <property type="match status" value="1"/>
</dbReference>
<evidence type="ECO:0000259" key="6">
    <source>
        <dbReference type="PROSITE" id="PS51645"/>
    </source>
</evidence>
<dbReference type="Pfam" id="PF00875">
    <property type="entry name" value="DNA_photolyase"/>
    <property type="match status" value="1"/>
</dbReference>
<feature type="binding site" evidence="4">
    <location>
        <begin position="253"/>
        <end position="260"/>
    </location>
    <ligand>
        <name>FAD</name>
        <dbReference type="ChEBI" id="CHEBI:57692"/>
    </ligand>
</feature>
<organism evidence="7 8">
    <name type="scientific">Mycobacterium stomatepiae</name>
    <dbReference type="NCBI Taxonomy" id="470076"/>
    <lineage>
        <taxon>Bacteria</taxon>
        <taxon>Bacillati</taxon>
        <taxon>Actinomycetota</taxon>
        <taxon>Actinomycetes</taxon>
        <taxon>Mycobacteriales</taxon>
        <taxon>Mycobacteriaceae</taxon>
        <taxon>Mycobacterium</taxon>
        <taxon>Mycobacterium simiae complex</taxon>
    </lineage>
</organism>
<keyword evidence="7" id="KW-0456">Lyase</keyword>
<dbReference type="GO" id="GO:0003904">
    <property type="term" value="F:deoxyribodipyrimidine photo-lyase activity"/>
    <property type="evidence" value="ECO:0007669"/>
    <property type="project" value="TreeGrafter"/>
</dbReference>
<dbReference type="KEGG" id="msto:MSTO_19360"/>
<dbReference type="InterPro" id="IPR036155">
    <property type="entry name" value="Crypto/Photolyase_N_sf"/>
</dbReference>
<proteinExistence type="inferred from homology"/>
<feature type="binding site" evidence="4">
    <location>
        <position position="207"/>
    </location>
    <ligand>
        <name>FAD</name>
        <dbReference type="ChEBI" id="CHEBI:57692"/>
    </ligand>
</feature>
<evidence type="ECO:0000313" key="8">
    <source>
        <dbReference type="Proteomes" id="UP000467130"/>
    </source>
</evidence>
<gene>
    <name evidence="7" type="ORF">MSTO_19360</name>
</gene>
<evidence type="ECO:0000256" key="5">
    <source>
        <dbReference type="RuleBase" id="RU004182"/>
    </source>
</evidence>
<dbReference type="GO" id="GO:0006139">
    <property type="term" value="P:nucleobase-containing compound metabolic process"/>
    <property type="evidence" value="ECO:0007669"/>
    <property type="project" value="UniProtKB-ARBA"/>
</dbReference>
<dbReference type="PROSITE" id="PS00691">
    <property type="entry name" value="DNA_PHOTOLYASES_1_2"/>
    <property type="match status" value="1"/>
</dbReference>
<dbReference type="Gene3D" id="1.10.579.10">
    <property type="entry name" value="DNA Cyclobutane Dipyrimidine Photolyase, subunit A, domain 3"/>
    <property type="match status" value="1"/>
</dbReference>
<evidence type="ECO:0000313" key="7">
    <source>
        <dbReference type="EMBL" id="BBY21731.1"/>
    </source>
</evidence>
<accession>A0A7I7Q6I3</accession>
<keyword evidence="1 4" id="KW-0285">Flavoprotein</keyword>
<dbReference type="InterPro" id="IPR018394">
    <property type="entry name" value="DNA_photolyase_1_CS_C"/>
</dbReference>
<comment type="cofactor">
    <cofactor evidence="4">
        <name>FAD</name>
        <dbReference type="ChEBI" id="CHEBI:57692"/>
    </cofactor>
    <text evidence="4">Binds 1 FAD per subunit.</text>
</comment>
<dbReference type="InterPro" id="IPR002081">
    <property type="entry name" value="Cryptochrome/DNA_photolyase_1"/>
</dbReference>
<dbReference type="RefSeq" id="WP_163789780.1">
    <property type="nucleotide sequence ID" value="NZ_AP022587.1"/>
</dbReference>
<feature type="domain" description="Photolyase/cryptochrome alpha/beta" evidence="6">
    <location>
        <begin position="1"/>
        <end position="122"/>
    </location>
</feature>
<feature type="binding site" evidence="4">
    <location>
        <begin position="219"/>
        <end position="223"/>
    </location>
    <ligand>
        <name>FAD</name>
        <dbReference type="ChEBI" id="CHEBI:57692"/>
    </ligand>
</feature>
<dbReference type="PRINTS" id="PR00147">
    <property type="entry name" value="DNAPHOTLYASE"/>
</dbReference>
<dbReference type="GO" id="GO:0006950">
    <property type="term" value="P:response to stress"/>
    <property type="evidence" value="ECO:0007669"/>
    <property type="project" value="UniProtKB-ARBA"/>
</dbReference>
<dbReference type="Gene3D" id="3.40.50.620">
    <property type="entry name" value="HUPs"/>
    <property type="match status" value="1"/>
</dbReference>
<evidence type="ECO:0000256" key="3">
    <source>
        <dbReference type="ARBA" id="ARBA00022991"/>
    </source>
</evidence>
<dbReference type="PANTHER" id="PTHR11455:SF9">
    <property type="entry name" value="CRYPTOCHROME CIRCADIAN CLOCK 5 ISOFORM X1"/>
    <property type="match status" value="1"/>
</dbReference>
<evidence type="ECO:0000256" key="1">
    <source>
        <dbReference type="ARBA" id="ARBA00022630"/>
    </source>
</evidence>
<name>A0A7I7Q6I3_9MYCO</name>
<protein>
    <submittedName>
        <fullName evidence="7">Deoxyribodipyrimidine photo-lyase</fullName>
    </submittedName>
</protein>
<feature type="binding site" evidence="4">
    <location>
        <position position="250"/>
    </location>
    <ligand>
        <name>FAD</name>
        <dbReference type="ChEBI" id="CHEBI:57692"/>
    </ligand>
</feature>
<dbReference type="PROSITE" id="PS00394">
    <property type="entry name" value="DNA_PHOTOLYASES_1_1"/>
    <property type="match status" value="1"/>
</dbReference>
<comment type="similarity">
    <text evidence="5">Belongs to the DNA photolyase family.</text>
</comment>
<keyword evidence="2 4" id="KW-0274">FAD</keyword>
<dbReference type="SUPFAM" id="SSF52425">
    <property type="entry name" value="Cryptochrome/photolyase, N-terminal domain"/>
    <property type="match status" value="1"/>
</dbReference>
<dbReference type="GO" id="GO:0003677">
    <property type="term" value="F:DNA binding"/>
    <property type="evidence" value="ECO:0007669"/>
    <property type="project" value="TreeGrafter"/>
</dbReference>
<dbReference type="Proteomes" id="UP000467130">
    <property type="component" value="Chromosome"/>
</dbReference>
<dbReference type="GO" id="GO:0009416">
    <property type="term" value="P:response to light stimulus"/>
    <property type="evidence" value="ECO:0007669"/>
    <property type="project" value="TreeGrafter"/>
</dbReference>
<dbReference type="PROSITE" id="PS51645">
    <property type="entry name" value="PHR_CRY_ALPHA_BETA"/>
    <property type="match status" value="1"/>
</dbReference>
<dbReference type="InterPro" id="IPR005101">
    <property type="entry name" value="Cryptochr/Photolyase_FAD-bd"/>
</dbReference>